<name>A0A162DBH0_9CRUS</name>
<keyword evidence="3" id="KW-1185">Reference proteome</keyword>
<feature type="region of interest" description="Disordered" evidence="1">
    <location>
        <begin position="81"/>
        <end position="164"/>
    </location>
</feature>
<evidence type="ECO:0000256" key="1">
    <source>
        <dbReference type="SAM" id="MobiDB-lite"/>
    </source>
</evidence>
<dbReference type="AlphaFoldDB" id="A0A162DBH0"/>
<protein>
    <submittedName>
        <fullName evidence="2">Uncharacterized protein</fullName>
    </submittedName>
</protein>
<sequence length="749" mass="81558">MDLEHFQPGPRVRNALISAAIAYARSRLRGAALANLENNLVGALNQGFQQFRQALGQYLPEGEVQNIVQQGFGYYRDQNDRAGQSILGDTPPNSARGSLDNTHQQSQVEQQLEQPGSSNRMDTSDQRNSQLQRRRTADDAGLGPIDEPEAAAAPGGGGGNSGTGGGGTGSLKLVCTDYRQFFNVDTHPFSKRTLLSFISFVPVWRVSGSLSKKQGYYTHCVYMFIPHGRMWATKGVEDWMEELVTNGYEMEWVDINMKLSQQNFSTTFVTNTTTSQSGVNSNPTGMIGHARGLEQDIITKADVITVNGTADGITAVGGGFADFRRLELPKGSTTGIGENTFEKVEYGFGSCNYQRYTQVCSTPCVTTVATNATVATLDEASVIDIGERFPLLSNISAAGEIFNSKIKNCPISFQQQAKEHMFPVVGENYTGDFVLAGTQTWGQTPRVQDRALAGTTKGVNTTVENAYIDNETQLIHGLIHGEGNNPHLHVPPRDYVILVPSYGTDPSEPQPATFYGIFEASASLKISRDLGYNKNSKQRVNMAGIKKGTAVVSQALQQQIYRGQVAASSSSVTTASGIIPPVKRFSNILDPTKHAFLQGTLHKTINVPETALNQIPSVNIWVFYREAGSTSKWEIRPQSIISIGGGINLTIPPASGQLLDPVNKAVYSNPWIGGGSSFELNSRWMYWDNITYNGVTYVNNLLCPYCSLNTGGTQSPGNRGFYFPSATALKEYLSTYRSDWGLATGLWIN</sequence>
<gene>
    <name evidence="2" type="ORF">APZ42_031457</name>
</gene>
<comment type="caution">
    <text evidence="2">The sequence shown here is derived from an EMBL/GenBank/DDBJ whole genome shotgun (WGS) entry which is preliminary data.</text>
</comment>
<feature type="compositionally biased region" description="Low complexity" evidence="1">
    <location>
        <begin position="104"/>
        <end position="114"/>
    </location>
</feature>
<dbReference type="Proteomes" id="UP000076858">
    <property type="component" value="Unassembled WGS sequence"/>
</dbReference>
<proteinExistence type="predicted"/>
<feature type="compositionally biased region" description="Gly residues" evidence="1">
    <location>
        <begin position="154"/>
        <end position="164"/>
    </location>
</feature>
<organism evidence="2 3">
    <name type="scientific">Daphnia magna</name>
    <dbReference type="NCBI Taxonomy" id="35525"/>
    <lineage>
        <taxon>Eukaryota</taxon>
        <taxon>Metazoa</taxon>
        <taxon>Ecdysozoa</taxon>
        <taxon>Arthropoda</taxon>
        <taxon>Crustacea</taxon>
        <taxon>Branchiopoda</taxon>
        <taxon>Diplostraca</taxon>
        <taxon>Cladocera</taxon>
        <taxon>Anomopoda</taxon>
        <taxon>Daphniidae</taxon>
        <taxon>Daphnia</taxon>
    </lineage>
</organism>
<reference evidence="2 3" key="1">
    <citation type="submission" date="2016-03" db="EMBL/GenBank/DDBJ databases">
        <title>EvidentialGene: Evidence-directed Construction of Genes on Genomes.</title>
        <authorList>
            <person name="Gilbert D.G."/>
            <person name="Choi J.-H."/>
            <person name="Mockaitis K."/>
            <person name="Colbourne J."/>
            <person name="Pfrender M."/>
        </authorList>
    </citation>
    <scope>NUCLEOTIDE SEQUENCE [LARGE SCALE GENOMIC DNA]</scope>
    <source>
        <strain evidence="2 3">Xinb3</strain>
        <tissue evidence="2">Complete organism</tissue>
    </source>
</reference>
<feature type="compositionally biased region" description="Polar residues" evidence="1">
    <location>
        <begin position="115"/>
        <end position="131"/>
    </location>
</feature>
<evidence type="ECO:0000313" key="3">
    <source>
        <dbReference type="Proteomes" id="UP000076858"/>
    </source>
</evidence>
<dbReference type="EMBL" id="LRGB01002945">
    <property type="protein sequence ID" value="KZS05375.1"/>
    <property type="molecule type" value="Genomic_DNA"/>
</dbReference>
<feature type="compositionally biased region" description="Polar residues" evidence="1">
    <location>
        <begin position="91"/>
        <end position="103"/>
    </location>
</feature>
<evidence type="ECO:0000313" key="2">
    <source>
        <dbReference type="EMBL" id="KZS05375.1"/>
    </source>
</evidence>
<accession>A0A162DBH0</accession>